<dbReference type="InterPro" id="IPR007587">
    <property type="entry name" value="SAPS"/>
</dbReference>
<feature type="region of interest" description="Disordered" evidence="3">
    <location>
        <begin position="453"/>
        <end position="523"/>
    </location>
</feature>
<feature type="region of interest" description="Disordered" evidence="3">
    <location>
        <begin position="893"/>
        <end position="912"/>
    </location>
</feature>
<feature type="compositionally biased region" description="Pro residues" evidence="3">
    <location>
        <begin position="933"/>
        <end position="944"/>
    </location>
</feature>
<feature type="compositionally biased region" description="Acidic residues" evidence="3">
    <location>
        <begin position="1047"/>
        <end position="1056"/>
    </location>
</feature>
<evidence type="ECO:0008006" key="6">
    <source>
        <dbReference type="Google" id="ProtNLM"/>
    </source>
</evidence>
<protein>
    <recommendedName>
        <fullName evidence="6">Extragenic suppressor of kinetochore protein 1</fullName>
    </recommendedName>
</protein>
<feature type="compositionally biased region" description="Polar residues" evidence="3">
    <location>
        <begin position="576"/>
        <end position="588"/>
    </location>
</feature>
<feature type="compositionally biased region" description="Basic and acidic residues" evidence="3">
    <location>
        <begin position="1035"/>
        <end position="1046"/>
    </location>
</feature>
<dbReference type="GO" id="GO:0019903">
    <property type="term" value="F:protein phosphatase binding"/>
    <property type="evidence" value="ECO:0007669"/>
    <property type="project" value="InterPro"/>
</dbReference>
<dbReference type="GO" id="GO:0019888">
    <property type="term" value="F:protein phosphatase regulator activity"/>
    <property type="evidence" value="ECO:0007669"/>
    <property type="project" value="TreeGrafter"/>
</dbReference>
<evidence type="ECO:0000313" key="5">
    <source>
        <dbReference type="Proteomes" id="UP000226192"/>
    </source>
</evidence>
<keyword evidence="5" id="KW-1185">Reference proteome</keyword>
<feature type="compositionally biased region" description="Polar residues" evidence="3">
    <location>
        <begin position="599"/>
        <end position="610"/>
    </location>
</feature>
<dbReference type="PANTHER" id="PTHR12634:SF8">
    <property type="entry name" value="FIERY MOUNTAIN, ISOFORM D"/>
    <property type="match status" value="1"/>
</dbReference>
<dbReference type="Proteomes" id="UP000226192">
    <property type="component" value="Unassembled WGS sequence"/>
</dbReference>
<dbReference type="GO" id="GO:0005829">
    <property type="term" value="C:cytosol"/>
    <property type="evidence" value="ECO:0007669"/>
    <property type="project" value="TreeGrafter"/>
</dbReference>
<dbReference type="PANTHER" id="PTHR12634">
    <property type="entry name" value="SIT4 YEAST -ASSOCIATING PROTEIN-RELATED"/>
    <property type="match status" value="1"/>
</dbReference>
<dbReference type="STRING" id="1399860.A0A2C5Y487"/>
<gene>
    <name evidence="4" type="ORF">CDD81_7975</name>
</gene>
<evidence type="ECO:0000256" key="2">
    <source>
        <dbReference type="ARBA" id="ARBA00023306"/>
    </source>
</evidence>
<accession>A0A2C5Y487</accession>
<dbReference type="AlphaFoldDB" id="A0A2C5Y487"/>
<evidence type="ECO:0000256" key="1">
    <source>
        <dbReference type="ARBA" id="ARBA00006180"/>
    </source>
</evidence>
<dbReference type="GO" id="GO:0005634">
    <property type="term" value="C:nucleus"/>
    <property type="evidence" value="ECO:0007669"/>
    <property type="project" value="TreeGrafter"/>
</dbReference>
<evidence type="ECO:0000256" key="3">
    <source>
        <dbReference type="SAM" id="MobiDB-lite"/>
    </source>
</evidence>
<reference evidence="4 5" key="1">
    <citation type="submission" date="2017-06" db="EMBL/GenBank/DDBJ databases">
        <title>Ant-infecting Ophiocordyceps genomes reveal a high diversity of potential behavioral manipulation genes and a possible major role for enterotoxins.</title>
        <authorList>
            <person name="De Bekker C."/>
            <person name="Evans H.C."/>
            <person name="Brachmann A."/>
            <person name="Hughes D.P."/>
        </authorList>
    </citation>
    <scope>NUCLEOTIDE SEQUENCE [LARGE SCALE GENOMIC DNA]</scope>
    <source>
        <strain evidence="4 5">Map64</strain>
    </source>
</reference>
<proteinExistence type="inferred from homology"/>
<organism evidence="4 5">
    <name type="scientific">Ophiocordyceps australis</name>
    <dbReference type="NCBI Taxonomy" id="1399860"/>
    <lineage>
        <taxon>Eukaryota</taxon>
        <taxon>Fungi</taxon>
        <taxon>Dikarya</taxon>
        <taxon>Ascomycota</taxon>
        <taxon>Pezizomycotina</taxon>
        <taxon>Sordariomycetes</taxon>
        <taxon>Hypocreomycetidae</taxon>
        <taxon>Hypocreales</taxon>
        <taxon>Ophiocordycipitaceae</taxon>
        <taxon>Ophiocordyceps</taxon>
    </lineage>
</organism>
<comment type="similarity">
    <text evidence="1">Belongs to the SAPS family.</text>
</comment>
<evidence type="ECO:0000313" key="4">
    <source>
        <dbReference type="EMBL" id="PHH61764.1"/>
    </source>
</evidence>
<feature type="region of interest" description="Disordered" evidence="3">
    <location>
        <begin position="923"/>
        <end position="1149"/>
    </location>
</feature>
<dbReference type="EMBL" id="NJET01000092">
    <property type="protein sequence ID" value="PHH61764.1"/>
    <property type="molecule type" value="Genomic_DNA"/>
</dbReference>
<sequence length="1149" mass="126292">MFWKYGGYANISTIDTILDKPDFTLDELLNEADLIQELKHGNAKLIEYLRQDHVLRKLLDYVVAPQLEPVETPHESPDDDSKGRSRLLIFSRSRASSRATENDDNEEEKRRNRYALIACEILSSETWSIYETLSENRDMIRDFWSFLSRPAPLDPLQASYFTKVNESLFEKKTDDMLLLFRSLPNIVPDLLKHVECPMIMDLLLKIIALDRTEGGQGIVEWLYSKDMIPLLLSCIDPKNSWVVQAAAGDFIKAIITISANASQNEQQCIGPNELTRQLVSRPCAEQLIGYMLGGGNPLNVGVGIVIEVIRKNNSDYDPDVGSTANAVPSSRDPIYLGTLLRLFADNVPNFMTLIMNGQSQKQDMASTFGERLEPLGFDRFKTCELMAELLHCSNMGLLNEPGAEQLIAARDTERHRLRQQGQLGPHREEDPSAEDLTMCMPRAASEEARRLEVANADDDGFEKVEAGRSSSQDISHEPADTSNDVTPSSRVMSLSSFEEGLVDEPLDSPRARQNATVADEQHFDHPELVVAPLSPNKLPLAELSLGPEHTVQKPSGQDAPQIPETSAATEEEPSLATEQEPTYSSANALDSPGKVETLHSPTSAEQQSLGLSPHPDDRPAPLFASLGGFECESPQPSPVAAAEETQEPCGDQTVCNDSTTWHEERSINESAEHTELMEPVVGDYLKMQFVRHHVVPAILSFFFAYPWNNFLHNVVYDVVQQVFNGPMDRGYNPTLAVSLFESADVTTAIIKGQHTSDVSQAQTKTRMGFMGHLTLIAEEVVKFTERHPPELLSEMVLDKVMSQDWINYVEGALAETRERDNAILGGVRPDVAMGHRASIGGNGLSGVGLPSLGGASAMTSNALAEAGLNGGIELNEVGGNGIGPFTISAGAAGSGFGSSSDEDEDEGEDDDISSEFRAYTDALNTPSNSMAPPSIPPPPPPLNIPPSRARRQLAARLARHRKKNQTSQSPSSAPNRDDENDEDEDASNPFRDGEDDLYDNGAEYDVRQNDQGSWWKGFVAGQDKSEYDDSDDEFGEFHSPEGRDERNDEDDDDDETLTSVVLRPLVVESTRETTRGLSGLWPFGTSKSEKDKKKQNTNAEEEMNASSMPAASESAVKVTEARSRTSIEDPDEEEVIIGSDGLVSDEASH</sequence>
<dbReference type="OrthoDB" id="295029at2759"/>
<feature type="compositionally biased region" description="Acidic residues" evidence="3">
    <location>
        <begin position="900"/>
        <end position="912"/>
    </location>
</feature>
<feature type="compositionally biased region" description="Polar residues" evidence="3">
    <location>
        <begin position="480"/>
        <end position="496"/>
    </location>
</feature>
<feature type="compositionally biased region" description="Basic residues" evidence="3">
    <location>
        <begin position="948"/>
        <end position="964"/>
    </location>
</feature>
<name>A0A2C5Y487_9HYPO</name>
<feature type="region of interest" description="Disordered" evidence="3">
    <location>
        <begin position="548"/>
        <end position="656"/>
    </location>
</feature>
<comment type="caution">
    <text evidence="4">The sequence shown here is derived from an EMBL/GenBank/DDBJ whole genome shotgun (WGS) entry which is preliminary data.</text>
</comment>
<dbReference type="Pfam" id="PF04499">
    <property type="entry name" value="SAPS"/>
    <property type="match status" value="1"/>
</dbReference>
<keyword evidence="2" id="KW-0131">Cell cycle</keyword>
<feature type="compositionally biased region" description="Polar residues" evidence="3">
    <location>
        <begin position="965"/>
        <end position="974"/>
    </location>
</feature>